<gene>
    <name evidence="7" type="ORF">S01H1_61128</name>
</gene>
<evidence type="ECO:0000256" key="3">
    <source>
        <dbReference type="ARBA" id="ARBA00022692"/>
    </source>
</evidence>
<evidence type="ECO:0008006" key="8">
    <source>
        <dbReference type="Google" id="ProtNLM"/>
    </source>
</evidence>
<dbReference type="EMBL" id="BARS01040068">
    <property type="protein sequence ID" value="GAG31645.1"/>
    <property type="molecule type" value="Genomic_DNA"/>
</dbReference>
<feature type="transmembrane region" description="Helical" evidence="6">
    <location>
        <begin position="195"/>
        <end position="217"/>
    </location>
</feature>
<dbReference type="PANTHER" id="PTHR43823">
    <property type="entry name" value="SPORULATION PROTEIN YKVU"/>
    <property type="match status" value="1"/>
</dbReference>
<dbReference type="PANTHER" id="PTHR43823:SF3">
    <property type="entry name" value="MULTIDRUG EXPORT PROTEIN MEPA"/>
    <property type="match status" value="1"/>
</dbReference>
<keyword evidence="4 6" id="KW-1133">Transmembrane helix</keyword>
<feature type="transmembrane region" description="Helical" evidence="6">
    <location>
        <begin position="137"/>
        <end position="154"/>
    </location>
</feature>
<dbReference type="AlphaFoldDB" id="X0WLW3"/>
<dbReference type="GO" id="GO:0015297">
    <property type="term" value="F:antiporter activity"/>
    <property type="evidence" value="ECO:0007669"/>
    <property type="project" value="InterPro"/>
</dbReference>
<feature type="transmembrane region" description="Helical" evidence="6">
    <location>
        <begin position="49"/>
        <end position="79"/>
    </location>
</feature>
<keyword evidence="2" id="KW-1003">Cell membrane</keyword>
<keyword evidence="3 6" id="KW-0812">Transmembrane</keyword>
<evidence type="ECO:0000256" key="2">
    <source>
        <dbReference type="ARBA" id="ARBA00022475"/>
    </source>
</evidence>
<evidence type="ECO:0000313" key="7">
    <source>
        <dbReference type="EMBL" id="GAG31645.1"/>
    </source>
</evidence>
<evidence type="ECO:0000256" key="6">
    <source>
        <dbReference type="SAM" id="Phobius"/>
    </source>
</evidence>
<feature type="transmembrane region" description="Helical" evidence="6">
    <location>
        <begin position="99"/>
        <end position="117"/>
    </location>
</feature>
<dbReference type="Pfam" id="PF01554">
    <property type="entry name" value="MatE"/>
    <property type="match status" value="1"/>
</dbReference>
<evidence type="ECO:0000256" key="5">
    <source>
        <dbReference type="ARBA" id="ARBA00023136"/>
    </source>
</evidence>
<evidence type="ECO:0000256" key="4">
    <source>
        <dbReference type="ARBA" id="ARBA00022989"/>
    </source>
</evidence>
<protein>
    <recommendedName>
        <fullName evidence="8">Polysaccharide biosynthesis protein C-terminal domain-containing protein</fullName>
    </recommendedName>
</protein>
<dbReference type="InterPro" id="IPR051327">
    <property type="entry name" value="MATE_MepA_subfamily"/>
</dbReference>
<dbReference type="InterPro" id="IPR002528">
    <property type="entry name" value="MATE_fam"/>
</dbReference>
<evidence type="ECO:0000256" key="1">
    <source>
        <dbReference type="ARBA" id="ARBA00004651"/>
    </source>
</evidence>
<feature type="transmembrane region" description="Helical" evidence="6">
    <location>
        <begin position="166"/>
        <end position="189"/>
    </location>
</feature>
<comment type="caution">
    <text evidence="7">The sequence shown here is derived from an EMBL/GenBank/DDBJ whole genome shotgun (WGS) entry which is preliminary data.</text>
</comment>
<feature type="non-terminal residue" evidence="7">
    <location>
        <position position="227"/>
    </location>
</feature>
<comment type="subcellular location">
    <subcellularLocation>
        <location evidence="1">Cell membrane</location>
        <topology evidence="1">Multi-pass membrane protein</topology>
    </subcellularLocation>
</comment>
<organism evidence="7">
    <name type="scientific">marine sediment metagenome</name>
    <dbReference type="NCBI Taxonomy" id="412755"/>
    <lineage>
        <taxon>unclassified sequences</taxon>
        <taxon>metagenomes</taxon>
        <taxon>ecological metagenomes</taxon>
    </lineage>
</organism>
<dbReference type="GO" id="GO:0042910">
    <property type="term" value="F:xenobiotic transmembrane transporter activity"/>
    <property type="evidence" value="ECO:0007669"/>
    <property type="project" value="InterPro"/>
</dbReference>
<keyword evidence="5 6" id="KW-0472">Membrane</keyword>
<proteinExistence type="predicted"/>
<dbReference type="GO" id="GO:0005886">
    <property type="term" value="C:plasma membrane"/>
    <property type="evidence" value="ECO:0007669"/>
    <property type="project" value="UniProtKB-SubCell"/>
</dbReference>
<sequence length="227" mass="24474">MKSQRQEILNDDLRVLLFKFSLPAMTGMVISALYNFIDTIFVGNGVGSIAIAALTIVFPIQIIMLAIGLMIGVGAASVISRGLGKGDEKLAAKAGGNAFIINVVINAVLMVIAFIFLDDILKFFGASAAVLPYARDYLSVILFGFIFFSFSLAANHIIRAEGKPRAAIYPMVIGAVLNIILDPIFIFGLKMGVRGVALATIISQFVSICYIILYFYFGKSIFKPNTG</sequence>
<reference evidence="7" key="1">
    <citation type="journal article" date="2014" name="Front. Microbiol.">
        <title>High frequency of phylogenetically diverse reductive dehalogenase-homologous genes in deep subseafloor sedimentary metagenomes.</title>
        <authorList>
            <person name="Kawai M."/>
            <person name="Futagami T."/>
            <person name="Toyoda A."/>
            <person name="Takaki Y."/>
            <person name="Nishi S."/>
            <person name="Hori S."/>
            <person name="Arai W."/>
            <person name="Tsubouchi T."/>
            <person name="Morono Y."/>
            <person name="Uchiyama I."/>
            <person name="Ito T."/>
            <person name="Fujiyama A."/>
            <person name="Inagaki F."/>
            <person name="Takami H."/>
        </authorList>
    </citation>
    <scope>NUCLEOTIDE SEQUENCE</scope>
    <source>
        <strain evidence="7">Expedition CK06-06</strain>
    </source>
</reference>
<feature type="transmembrane region" description="Helical" evidence="6">
    <location>
        <begin position="16"/>
        <end position="37"/>
    </location>
</feature>
<accession>X0WLW3</accession>
<name>X0WLW3_9ZZZZ</name>